<evidence type="ECO:0000256" key="4">
    <source>
        <dbReference type="ARBA" id="ARBA00022723"/>
    </source>
</evidence>
<evidence type="ECO:0000259" key="10">
    <source>
        <dbReference type="SMART" id="SM00663"/>
    </source>
</evidence>
<proteinExistence type="inferred from homology"/>
<dbReference type="Pfam" id="PF04997">
    <property type="entry name" value="RNA_pol_Rpb1_1"/>
    <property type="match status" value="1"/>
</dbReference>
<comment type="subunit">
    <text evidence="7">The RNAP catalytic core consists of 2 alpha, 1 beta, 1 beta' and 1 omega subunit. When a sigma factor is associated with the core the holoenzyme is formed, which can initiate transcription.</text>
</comment>
<evidence type="ECO:0000256" key="1">
    <source>
        <dbReference type="ARBA" id="ARBA00022478"/>
    </source>
</evidence>
<dbReference type="InterPro" id="IPR007083">
    <property type="entry name" value="RNA_pol_Rpb1_4"/>
</dbReference>
<feature type="binding site" evidence="7">
    <location>
        <position position="85"/>
    </location>
    <ligand>
        <name>Zn(2+)</name>
        <dbReference type="ChEBI" id="CHEBI:29105"/>
        <label>1</label>
    </ligand>
</feature>
<comment type="function">
    <text evidence="7 8">DNA-dependent RNA polymerase catalyzes the transcription of DNA into RNA using the four ribonucleoside triphosphates as substrates.</text>
</comment>
<feature type="binding site" evidence="7">
    <location>
        <position position="814"/>
    </location>
    <ligand>
        <name>Zn(2+)</name>
        <dbReference type="ChEBI" id="CHEBI:29105"/>
        <label>2</label>
    </ligand>
</feature>
<dbReference type="EC" id="2.7.7.6" evidence="7"/>
<feature type="binding site" evidence="7">
    <location>
        <position position="70"/>
    </location>
    <ligand>
        <name>Zn(2+)</name>
        <dbReference type="ChEBI" id="CHEBI:29105"/>
        <label>1</label>
    </ligand>
</feature>
<dbReference type="GO" id="GO:0003899">
    <property type="term" value="F:DNA-directed RNA polymerase activity"/>
    <property type="evidence" value="ECO:0007669"/>
    <property type="project" value="UniProtKB-EC"/>
</dbReference>
<organism evidence="11 12">
    <name type="scientific">Parachitinimonas caeni</name>
    <dbReference type="NCBI Taxonomy" id="3031301"/>
    <lineage>
        <taxon>Bacteria</taxon>
        <taxon>Pseudomonadati</taxon>
        <taxon>Pseudomonadota</taxon>
        <taxon>Betaproteobacteria</taxon>
        <taxon>Neisseriales</taxon>
        <taxon>Chitinibacteraceae</taxon>
        <taxon>Parachitinimonas</taxon>
    </lineage>
</organism>
<dbReference type="PANTHER" id="PTHR19376">
    <property type="entry name" value="DNA-DIRECTED RNA POLYMERASE"/>
    <property type="match status" value="1"/>
</dbReference>
<comment type="cofactor">
    <cofactor evidence="7">
        <name>Mg(2+)</name>
        <dbReference type="ChEBI" id="CHEBI:18420"/>
    </cofactor>
    <text evidence="7">Binds 1 Mg(2+) ion per subunit.</text>
</comment>
<comment type="cofactor">
    <cofactor evidence="7">
        <name>Zn(2+)</name>
        <dbReference type="ChEBI" id="CHEBI:29105"/>
    </cofactor>
    <text evidence="7">Binds 2 Zn(2+) ions per subunit.</text>
</comment>
<dbReference type="Gene3D" id="1.10.150.390">
    <property type="match status" value="1"/>
</dbReference>
<dbReference type="InterPro" id="IPR006592">
    <property type="entry name" value="RNA_pol_N"/>
</dbReference>
<dbReference type="Gene3D" id="4.10.860.120">
    <property type="entry name" value="RNA polymerase II, clamp domain"/>
    <property type="match status" value="1"/>
</dbReference>
<gene>
    <name evidence="7 11" type="primary">rpoC</name>
    <name evidence="11" type="ORF">PZA18_20115</name>
</gene>
<dbReference type="CDD" id="cd01609">
    <property type="entry name" value="RNAP_beta'_N"/>
    <property type="match status" value="1"/>
</dbReference>
<evidence type="ECO:0000256" key="9">
    <source>
        <dbReference type="SAM" id="MobiDB-lite"/>
    </source>
</evidence>
<keyword evidence="2 7" id="KW-0808">Transferase</keyword>
<keyword evidence="4 7" id="KW-0479">Metal-binding</keyword>
<comment type="similarity">
    <text evidence="7 8">Belongs to the RNA polymerase beta' chain family.</text>
</comment>
<comment type="catalytic activity">
    <reaction evidence="6 7 8">
        <text>RNA(n) + a ribonucleoside 5'-triphosphate = RNA(n+1) + diphosphate</text>
        <dbReference type="Rhea" id="RHEA:21248"/>
        <dbReference type="Rhea" id="RHEA-COMP:14527"/>
        <dbReference type="Rhea" id="RHEA-COMP:17342"/>
        <dbReference type="ChEBI" id="CHEBI:33019"/>
        <dbReference type="ChEBI" id="CHEBI:61557"/>
        <dbReference type="ChEBI" id="CHEBI:140395"/>
        <dbReference type="EC" id="2.7.7.6"/>
    </reaction>
</comment>
<keyword evidence="7" id="KW-0862">Zinc</keyword>
<dbReference type="InterPro" id="IPR012754">
    <property type="entry name" value="DNA-dir_RpoC_beta_prime_bact"/>
</dbReference>
<feature type="binding site" evidence="7">
    <location>
        <position position="72"/>
    </location>
    <ligand>
        <name>Zn(2+)</name>
        <dbReference type="ChEBI" id="CHEBI:29105"/>
        <label>1</label>
    </ligand>
</feature>
<dbReference type="Pfam" id="PF05000">
    <property type="entry name" value="RNA_pol_Rpb1_4"/>
    <property type="match status" value="1"/>
</dbReference>
<dbReference type="Gene3D" id="1.10.1790.20">
    <property type="match status" value="1"/>
</dbReference>
<evidence type="ECO:0000256" key="8">
    <source>
        <dbReference type="RuleBase" id="RU004279"/>
    </source>
</evidence>
<feature type="binding site" evidence="7">
    <location>
        <position position="88"/>
    </location>
    <ligand>
        <name>Zn(2+)</name>
        <dbReference type="ChEBI" id="CHEBI:29105"/>
        <label>1</label>
    </ligand>
</feature>
<dbReference type="CDD" id="cd02655">
    <property type="entry name" value="RNAP_beta'_C"/>
    <property type="match status" value="1"/>
</dbReference>
<dbReference type="NCBIfam" id="TIGR02386">
    <property type="entry name" value="rpoC_TIGR"/>
    <property type="match status" value="1"/>
</dbReference>
<keyword evidence="3 7" id="KW-0548">Nucleotidyltransferase</keyword>
<dbReference type="InterPro" id="IPR038120">
    <property type="entry name" value="Rpb1_funnel_sf"/>
</dbReference>
<dbReference type="PANTHER" id="PTHR19376:SF54">
    <property type="entry name" value="DNA-DIRECTED RNA POLYMERASE SUBUNIT BETA"/>
    <property type="match status" value="1"/>
</dbReference>
<dbReference type="InterPro" id="IPR045867">
    <property type="entry name" value="DNA-dir_RpoC_beta_prime"/>
</dbReference>
<evidence type="ECO:0000256" key="2">
    <source>
        <dbReference type="ARBA" id="ARBA00022679"/>
    </source>
</evidence>
<accession>A0ABT7E214</accession>
<keyword evidence="1 7" id="KW-0240">DNA-directed RNA polymerase</keyword>
<keyword evidence="7" id="KW-0460">Magnesium</keyword>
<dbReference type="Gene3D" id="2.40.40.20">
    <property type="match status" value="1"/>
</dbReference>
<evidence type="ECO:0000256" key="5">
    <source>
        <dbReference type="ARBA" id="ARBA00023163"/>
    </source>
</evidence>
<keyword evidence="5 7" id="KW-0804">Transcription</keyword>
<feature type="region of interest" description="Disordered" evidence="9">
    <location>
        <begin position="1365"/>
        <end position="1386"/>
    </location>
</feature>
<dbReference type="InterPro" id="IPR007081">
    <property type="entry name" value="RNA_pol_Rpb1_5"/>
</dbReference>
<dbReference type="EMBL" id="JARRAF010000036">
    <property type="protein sequence ID" value="MDK2126348.1"/>
    <property type="molecule type" value="Genomic_DNA"/>
</dbReference>
<feature type="binding site" evidence="7">
    <location>
        <position position="898"/>
    </location>
    <ligand>
        <name>Zn(2+)</name>
        <dbReference type="ChEBI" id="CHEBI:29105"/>
        <label>2</label>
    </ligand>
</feature>
<protein>
    <recommendedName>
        <fullName evidence="7">DNA-directed RNA polymerase subunit beta'</fullName>
        <shortName evidence="7">RNAP subunit beta'</shortName>
        <ecNumber evidence="7">2.7.7.6</ecNumber>
    </recommendedName>
    <alternativeName>
        <fullName evidence="7">RNA polymerase subunit beta'</fullName>
    </alternativeName>
    <alternativeName>
        <fullName evidence="7">Transcriptase subunit beta'</fullName>
    </alternativeName>
</protein>
<dbReference type="Gene3D" id="1.10.274.100">
    <property type="entry name" value="RNA polymerase Rpb1, domain 3"/>
    <property type="match status" value="1"/>
</dbReference>
<dbReference type="InterPro" id="IPR007080">
    <property type="entry name" value="RNA_pol_Rpb1_1"/>
</dbReference>
<feature type="binding site" evidence="7">
    <location>
        <position position="895"/>
    </location>
    <ligand>
        <name>Zn(2+)</name>
        <dbReference type="ChEBI" id="CHEBI:29105"/>
        <label>2</label>
    </ligand>
</feature>
<reference evidence="11" key="1">
    <citation type="submission" date="2023-03" db="EMBL/GenBank/DDBJ databases">
        <title>Chitinimonas shenzhenensis gen. nov., sp. nov., a novel member of family Burkholderiaceae isolated from activated sludge collected in Shen Zhen, China.</title>
        <authorList>
            <person name="Wang X."/>
        </authorList>
    </citation>
    <scope>NUCLEOTIDE SEQUENCE</scope>
    <source>
        <strain evidence="11">DQS-5</strain>
    </source>
</reference>
<evidence type="ECO:0000313" key="11">
    <source>
        <dbReference type="EMBL" id="MDK2126348.1"/>
    </source>
</evidence>
<dbReference type="Gene3D" id="2.40.50.100">
    <property type="match status" value="3"/>
</dbReference>
<dbReference type="RefSeq" id="WP_284102667.1">
    <property type="nucleotide sequence ID" value="NZ_JARRAF010000036.1"/>
</dbReference>
<dbReference type="InterPro" id="IPR007066">
    <property type="entry name" value="RNA_pol_Rpb1_3"/>
</dbReference>
<dbReference type="HAMAP" id="MF_01322">
    <property type="entry name" value="RNApol_bact_RpoC"/>
    <property type="match status" value="1"/>
</dbReference>
<dbReference type="SMART" id="SM00663">
    <property type="entry name" value="RPOLA_N"/>
    <property type="match status" value="1"/>
</dbReference>
<evidence type="ECO:0000313" key="12">
    <source>
        <dbReference type="Proteomes" id="UP001172778"/>
    </source>
</evidence>
<sequence length="1399" mass="155298">MKALLDLFKQVTQEEEFDAIKIGLASPEKVRSWSYGEVKKPETINYRTFKPERDGLFCARIFGPIKDYECLCGKYKRLKHRGVICEKCGVEVTLSKVRRERMAHIELASPVAHIWFLKSLPSRLGMVLDMTLRDIERVLYFEAYVVIEPGMTPLNRRQLLTEDDYLNKVEEYGDEFVALMGAEAVRELLKSIDHIAEMETLRHELENTGSDAKIKKIAKRLKVLEAFHRSGIKPEWMIMDVLPVLPPELRPLVPLDGGRFATSDLNDLYRRVINRNNRLKRLLELRAPEIIVRNEKRMLQEAVDSLLDNGRRGKAMTGANKRPLKSLADMIKGKGGRFRQNLLGKRVDYSGRSVIVVGPTLKLHQCGLPKKMALELFKPFIFHKLEILGLATTIKAAKKLVEQEVPEVWDILEEVIREHPVLLNRAPTLHRLGIQAFEPVLIEGKAIQLHPLVCTAFNADFDGDQMAVHVPLSLEAQMEARTLMLASNNVLSPAHGEPIIVPSQDIVLGLYFMTRERVNGKGEGMSFSDVDEVSRAYETRTVELNAKITVRLKDWYLDSENEWKYRMKRVETTVGRALLSEILPKGLSFDVVNKALKKKEISKLINVSFRRCGLRETVILADRLMYTGFTYSTRAGLSICVDDMLVPNQKMELLGAAEKEVKEIEAQYTSGLVTQGERYNKVVDIWGRCGDQVAKAMMDQLGKEPVVDRAGNNVMQESFNSIYMMADSGARGSAAQIRQLAGMRGLMAKPDGSIIETPITSNFREGLTVLQYFISTHGARKGLADTALKTANSGYLTRRLVDVTQDLVVIERDCGTKNGVNMKAVVQGGDVVEALRDRILGRVAAIDIIDPASQETIFEAGTLLNEEIVERIEALGIDEVKVRTPLTCETRYGLCAQCYGRDLGRGNLVNVGEAVGVIAAQSIGEPGTQLTMRTFHIGGAASRAAAASQVESKSNGHIGFGPMMRYVTNAKGEQIVITRSGEVMVFDDNGRERERHKVPYGATLMVKDEQQIKAGQVLATWDPHTRPIITEYGGQVKFENVEEGVTVAKQIDEVTGLSTLVVIDPKRRAGSQSKMLRPQVKLLDEIGEEVKLAGSDTSVNITFQVGSIITVKDGQQVGVGEVLARIPQESSKTRDITGGLPRVAELFEARSPKDAGMLAEITGTVSFGKDTKGKQRLILTDLDGVAHEYLIPKDKHVLVHDGQVVNRGETIVDGPVDPHDILRLQGIEALVRYVTEEVQEVYRLQGVKINDKHIEVIVRQMLRRVVISDSGGTDFITGEQVERAEVLEANDRMAAEGKEPASFDNVLLGITKASLSTDSFISAASFQETTRVLTEAAIMGKRDDLRGLKENVIVGRLIPAGTGLAYHNSRRRQKSGDDQQTVSMLGDGAVGKEGLSQVI</sequence>
<dbReference type="Gene3D" id="1.10.132.30">
    <property type="match status" value="1"/>
</dbReference>
<evidence type="ECO:0000256" key="6">
    <source>
        <dbReference type="ARBA" id="ARBA00048552"/>
    </source>
</evidence>
<feature type="binding site" evidence="7">
    <location>
        <position position="888"/>
    </location>
    <ligand>
        <name>Zn(2+)</name>
        <dbReference type="ChEBI" id="CHEBI:29105"/>
        <label>2</label>
    </ligand>
</feature>
<dbReference type="InterPro" id="IPR000722">
    <property type="entry name" value="RNA_pol_asu"/>
</dbReference>
<dbReference type="Pfam" id="PF00623">
    <property type="entry name" value="RNA_pol_Rpb1_2"/>
    <property type="match status" value="1"/>
</dbReference>
<dbReference type="InterPro" id="IPR044893">
    <property type="entry name" value="RNA_pol_Rpb1_clamp_domain"/>
</dbReference>
<evidence type="ECO:0000256" key="7">
    <source>
        <dbReference type="HAMAP-Rule" id="MF_01322"/>
    </source>
</evidence>
<keyword evidence="12" id="KW-1185">Reference proteome</keyword>
<dbReference type="Pfam" id="PF04998">
    <property type="entry name" value="RNA_pol_Rpb1_5"/>
    <property type="match status" value="1"/>
</dbReference>
<dbReference type="Pfam" id="PF04983">
    <property type="entry name" value="RNA_pol_Rpb1_3"/>
    <property type="match status" value="1"/>
</dbReference>
<dbReference type="InterPro" id="IPR042102">
    <property type="entry name" value="RNA_pol_Rpb1_3_sf"/>
</dbReference>
<dbReference type="GO" id="GO:0000428">
    <property type="term" value="C:DNA-directed RNA polymerase complex"/>
    <property type="evidence" value="ECO:0007669"/>
    <property type="project" value="UniProtKB-KW"/>
</dbReference>
<feature type="binding site" evidence="7">
    <location>
        <position position="464"/>
    </location>
    <ligand>
        <name>Mg(2+)</name>
        <dbReference type="ChEBI" id="CHEBI:18420"/>
    </ligand>
</feature>
<feature type="binding site" evidence="7">
    <location>
        <position position="460"/>
    </location>
    <ligand>
        <name>Mg(2+)</name>
        <dbReference type="ChEBI" id="CHEBI:18420"/>
    </ligand>
</feature>
<dbReference type="Gene3D" id="1.10.40.90">
    <property type="match status" value="1"/>
</dbReference>
<feature type="binding site" evidence="7">
    <location>
        <position position="462"/>
    </location>
    <ligand>
        <name>Mg(2+)</name>
        <dbReference type="ChEBI" id="CHEBI:18420"/>
    </ligand>
</feature>
<dbReference type="SUPFAM" id="SSF64484">
    <property type="entry name" value="beta and beta-prime subunits of DNA dependent RNA-polymerase"/>
    <property type="match status" value="1"/>
</dbReference>
<feature type="domain" description="RNA polymerase N-terminal" evidence="10">
    <location>
        <begin position="235"/>
        <end position="514"/>
    </location>
</feature>
<dbReference type="Proteomes" id="UP001172778">
    <property type="component" value="Unassembled WGS sequence"/>
</dbReference>
<name>A0ABT7E214_9NEIS</name>
<comment type="caution">
    <text evidence="11">The sequence shown here is derived from an EMBL/GenBank/DDBJ whole genome shotgun (WGS) entry which is preliminary data.</text>
</comment>
<evidence type="ECO:0000256" key="3">
    <source>
        <dbReference type="ARBA" id="ARBA00022695"/>
    </source>
</evidence>